<keyword evidence="2" id="KW-0732">Signal</keyword>
<dbReference type="PROSITE" id="PS00875">
    <property type="entry name" value="T2SP_D"/>
    <property type="match status" value="1"/>
</dbReference>
<dbReference type="AlphaFoldDB" id="A0A3P1SNS5"/>
<dbReference type="RefSeq" id="WP_124926665.1">
    <property type="nucleotide sequence ID" value="NZ_BMOH01000002.1"/>
</dbReference>
<dbReference type="InterPro" id="IPR004846">
    <property type="entry name" value="T2SS/T3SS_dom"/>
</dbReference>
<evidence type="ECO:0000256" key="1">
    <source>
        <dbReference type="RuleBase" id="RU004003"/>
    </source>
</evidence>
<comment type="similarity">
    <text evidence="1">Belongs to the bacterial secretin family.</text>
</comment>
<organism evidence="5 6">
    <name type="scientific">Amphritea balenae</name>
    <dbReference type="NCBI Taxonomy" id="452629"/>
    <lineage>
        <taxon>Bacteria</taxon>
        <taxon>Pseudomonadati</taxon>
        <taxon>Pseudomonadota</taxon>
        <taxon>Gammaproteobacteria</taxon>
        <taxon>Oceanospirillales</taxon>
        <taxon>Oceanospirillaceae</taxon>
        <taxon>Amphritea</taxon>
    </lineage>
</organism>
<dbReference type="GO" id="GO:0015627">
    <property type="term" value="C:type II protein secretion system complex"/>
    <property type="evidence" value="ECO:0007669"/>
    <property type="project" value="TreeGrafter"/>
</dbReference>
<sequence>MNKFSAWIACILAVVGLSCTSLAMAQVQLSNKHQIHFISAGQTLVLKAPKVKRVAVGNGDVAQVKLLKDSSEVLLIAKQEGVTDLRIWKRKGEPELHLIQVDGHVSGPTLPELKRLTLGMPGVEISKVRNTYILDGEVTRERDLQRAEQIAEQFPNVFSLVRAPEFEHKKTVLLHARFVEINRNALKNIGVNWADLMNGPVFSFLEDYQVNSFYRGNGLPPGANLRLDLEGMPLQAGRHSFLGISSSIDSVINLLDNNGDARLLAEPTLSCISGGQAKFLAGGEFPIPYSDDGEVTVEFREYGINLEISPKVDDQGYIQSQVKVEVSSIDQSVAVLGIPGLLKRTTETQMNVYDGQTMVIAGLFSQEDSKIVDKVPGLGDLPILGELFKSREFRNNETELVVLVTPTLITAESEAVSRSQERYQTLFAEGEDKVKFHLMD</sequence>
<evidence type="ECO:0000256" key="2">
    <source>
        <dbReference type="SAM" id="SignalP"/>
    </source>
</evidence>
<feature type="signal peptide" evidence="2">
    <location>
        <begin position="1"/>
        <end position="25"/>
    </location>
</feature>
<dbReference type="InterPro" id="IPR050810">
    <property type="entry name" value="Bact_Secretion_Sys_Channel"/>
</dbReference>
<feature type="domain" description="Pilus formation protein N-terminal" evidence="4">
    <location>
        <begin position="38"/>
        <end position="101"/>
    </location>
</feature>
<evidence type="ECO:0000259" key="3">
    <source>
        <dbReference type="Pfam" id="PF00263"/>
    </source>
</evidence>
<name>A0A3P1SNS5_9GAMM</name>
<dbReference type="OrthoDB" id="9775455at2"/>
<dbReference type="EMBL" id="RQXV01000007">
    <property type="protein sequence ID" value="RRC98604.1"/>
    <property type="molecule type" value="Genomic_DNA"/>
</dbReference>
<evidence type="ECO:0000259" key="4">
    <source>
        <dbReference type="Pfam" id="PF13629"/>
    </source>
</evidence>
<keyword evidence="6" id="KW-1185">Reference proteome</keyword>
<feature type="domain" description="Type II/III secretion system secretin-like" evidence="3">
    <location>
        <begin position="255"/>
        <end position="409"/>
    </location>
</feature>
<proteinExistence type="inferred from homology"/>
<feature type="chain" id="PRO_5018180799" evidence="2">
    <location>
        <begin position="26"/>
        <end position="440"/>
    </location>
</feature>
<dbReference type="PANTHER" id="PTHR30332">
    <property type="entry name" value="PROBABLE GENERAL SECRETION PATHWAY PROTEIN D"/>
    <property type="match status" value="1"/>
</dbReference>
<dbReference type="PROSITE" id="PS51257">
    <property type="entry name" value="PROKAR_LIPOPROTEIN"/>
    <property type="match status" value="1"/>
</dbReference>
<comment type="caution">
    <text evidence="5">The sequence shown here is derived from an EMBL/GenBank/DDBJ whole genome shotgun (WGS) entry which is preliminary data.</text>
</comment>
<dbReference type="PRINTS" id="PR00811">
    <property type="entry name" value="BCTERIALGSPD"/>
</dbReference>
<dbReference type="InterPro" id="IPR001775">
    <property type="entry name" value="GspD/PilQ"/>
</dbReference>
<evidence type="ECO:0000313" key="6">
    <source>
        <dbReference type="Proteomes" id="UP000267535"/>
    </source>
</evidence>
<accession>A0A3P1SNS5</accession>
<dbReference type="Proteomes" id="UP000267535">
    <property type="component" value="Unassembled WGS sequence"/>
</dbReference>
<dbReference type="GO" id="GO:0009306">
    <property type="term" value="P:protein secretion"/>
    <property type="evidence" value="ECO:0007669"/>
    <property type="project" value="InterPro"/>
</dbReference>
<protein>
    <submittedName>
        <fullName evidence="5">Uncharacterized protein</fullName>
    </submittedName>
</protein>
<reference evidence="5 6" key="1">
    <citation type="submission" date="2018-11" db="EMBL/GenBank/DDBJ databases">
        <title>The draft genome sequence of Amphritea balenae JAMM 1525T.</title>
        <authorList>
            <person name="Fang Z."/>
            <person name="Zhang Y."/>
            <person name="Han X."/>
        </authorList>
    </citation>
    <scope>NUCLEOTIDE SEQUENCE [LARGE SCALE GENOMIC DNA]</scope>
    <source>
        <strain evidence="5 6">JAMM 1525</strain>
    </source>
</reference>
<evidence type="ECO:0000313" key="5">
    <source>
        <dbReference type="EMBL" id="RRC98604.1"/>
    </source>
</evidence>
<dbReference type="PANTHER" id="PTHR30332:SF17">
    <property type="entry name" value="TYPE IV PILIATION SYSTEM PROTEIN DR_0774-RELATED"/>
    <property type="match status" value="1"/>
</dbReference>
<dbReference type="Pfam" id="PF00263">
    <property type="entry name" value="Secretin"/>
    <property type="match status" value="1"/>
</dbReference>
<dbReference type="InterPro" id="IPR004845">
    <property type="entry name" value="T2SS_GspD_CS"/>
</dbReference>
<dbReference type="InterPro" id="IPR032789">
    <property type="entry name" value="T2SS-T3SS_pil_N"/>
</dbReference>
<gene>
    <name evidence="5" type="ORF">EHS89_13415</name>
</gene>
<dbReference type="Pfam" id="PF13629">
    <property type="entry name" value="T2SS-T3SS_pil_N"/>
    <property type="match status" value="1"/>
</dbReference>